<evidence type="ECO:0000313" key="1">
    <source>
        <dbReference type="EMBL" id="KAF9604495.1"/>
    </source>
</evidence>
<proteinExistence type="predicted"/>
<dbReference type="AlphaFoldDB" id="A0A835LR74"/>
<gene>
    <name evidence="1" type="ORF">IFM89_006850</name>
</gene>
<dbReference type="Proteomes" id="UP000631114">
    <property type="component" value="Unassembled WGS sequence"/>
</dbReference>
<evidence type="ECO:0000313" key="2">
    <source>
        <dbReference type="Proteomes" id="UP000631114"/>
    </source>
</evidence>
<protein>
    <submittedName>
        <fullName evidence="1">Uncharacterized protein</fullName>
    </submittedName>
</protein>
<organism evidence="1 2">
    <name type="scientific">Coptis chinensis</name>
    <dbReference type="NCBI Taxonomy" id="261450"/>
    <lineage>
        <taxon>Eukaryota</taxon>
        <taxon>Viridiplantae</taxon>
        <taxon>Streptophyta</taxon>
        <taxon>Embryophyta</taxon>
        <taxon>Tracheophyta</taxon>
        <taxon>Spermatophyta</taxon>
        <taxon>Magnoliopsida</taxon>
        <taxon>Ranunculales</taxon>
        <taxon>Ranunculaceae</taxon>
        <taxon>Coptidoideae</taxon>
        <taxon>Coptis</taxon>
    </lineage>
</organism>
<name>A0A835LR74_9MAGN</name>
<sequence>MKHIDALGRWFWERHRRLTLNKLRGRYFGDKNLHRFIIYDEQIQDKYEHNRRLMNPVTIAIQQAIHGLSYTSFIAIRIVALDNPLLMDEAGLKSLEVF</sequence>
<reference evidence="1 2" key="1">
    <citation type="submission" date="2020-10" db="EMBL/GenBank/DDBJ databases">
        <title>The Coptis chinensis genome and diversification of protoberbering-type alkaloids.</title>
        <authorList>
            <person name="Wang B."/>
            <person name="Shu S."/>
            <person name="Song C."/>
            <person name="Liu Y."/>
        </authorList>
    </citation>
    <scope>NUCLEOTIDE SEQUENCE [LARGE SCALE GENOMIC DNA]</scope>
    <source>
        <strain evidence="1">HL-2020</strain>
        <tissue evidence="1">Leaf</tissue>
    </source>
</reference>
<dbReference type="EMBL" id="JADFTS010000005">
    <property type="protein sequence ID" value="KAF9604495.1"/>
    <property type="molecule type" value="Genomic_DNA"/>
</dbReference>
<keyword evidence="2" id="KW-1185">Reference proteome</keyword>
<comment type="caution">
    <text evidence="1">The sequence shown here is derived from an EMBL/GenBank/DDBJ whole genome shotgun (WGS) entry which is preliminary data.</text>
</comment>
<accession>A0A835LR74</accession>